<dbReference type="CDD" id="cd00156">
    <property type="entry name" value="REC"/>
    <property type="match status" value="1"/>
</dbReference>
<dbReference type="OrthoDB" id="9796655at2"/>
<dbReference type="PANTHER" id="PTHR44591:SF3">
    <property type="entry name" value="RESPONSE REGULATORY DOMAIN-CONTAINING PROTEIN"/>
    <property type="match status" value="1"/>
</dbReference>
<dbReference type="PROSITE" id="PS50110">
    <property type="entry name" value="RESPONSE_REGULATORY"/>
    <property type="match status" value="1"/>
</dbReference>
<dbReference type="AlphaFoldDB" id="A0A0K2GDS0"/>
<dbReference type="Proteomes" id="UP000069205">
    <property type="component" value="Chromosome"/>
</dbReference>
<dbReference type="InterPro" id="IPR011006">
    <property type="entry name" value="CheY-like_superfamily"/>
</dbReference>
<dbReference type="RefSeq" id="WP_053380182.1">
    <property type="nucleotide sequence ID" value="NZ_CP011801.1"/>
</dbReference>
<dbReference type="Gene3D" id="3.40.50.2300">
    <property type="match status" value="1"/>
</dbReference>
<gene>
    <name evidence="4" type="ORF">NITMOv2_2694</name>
</gene>
<sequence length="128" mass="14064">MTERPIKVLIIDDNEVDRYTFRRYLEQASADYEVHEAANGKTGLDLAAAIHPDCVLLDLKLQSESGYEVLYELVGPEPPPKVPVLMLTSLGGDALQRGAEMLHASGYLIKGRTDAAALDQTIRRAVGR</sequence>
<dbReference type="GO" id="GO:0000160">
    <property type="term" value="P:phosphorelay signal transduction system"/>
    <property type="evidence" value="ECO:0007669"/>
    <property type="project" value="InterPro"/>
</dbReference>
<accession>A0A0K2GDS0</accession>
<dbReference type="SMART" id="SM00448">
    <property type="entry name" value="REC"/>
    <property type="match status" value="1"/>
</dbReference>
<keyword evidence="1 2" id="KW-0597">Phosphoprotein</keyword>
<evidence type="ECO:0000313" key="4">
    <source>
        <dbReference type="EMBL" id="ALA59105.1"/>
    </source>
</evidence>
<evidence type="ECO:0000256" key="1">
    <source>
        <dbReference type="ARBA" id="ARBA00022553"/>
    </source>
</evidence>
<dbReference type="PATRIC" id="fig|42253.5.peg.2665"/>
<dbReference type="Pfam" id="PF00072">
    <property type="entry name" value="Response_reg"/>
    <property type="match status" value="1"/>
</dbReference>
<evidence type="ECO:0000313" key="5">
    <source>
        <dbReference type="Proteomes" id="UP000069205"/>
    </source>
</evidence>
<dbReference type="PANTHER" id="PTHR44591">
    <property type="entry name" value="STRESS RESPONSE REGULATOR PROTEIN 1"/>
    <property type="match status" value="1"/>
</dbReference>
<reference evidence="4 5" key="1">
    <citation type="journal article" date="2015" name="Proc. Natl. Acad. Sci. U.S.A.">
        <title>Expanded metabolic versatility of ubiquitous nitrite-oxidizing bacteria from the genus Nitrospira.</title>
        <authorList>
            <person name="Koch H."/>
            <person name="Lucker S."/>
            <person name="Albertsen M."/>
            <person name="Kitzinger K."/>
            <person name="Herbold C."/>
            <person name="Spieck E."/>
            <person name="Nielsen P.H."/>
            <person name="Wagner M."/>
            <person name="Daims H."/>
        </authorList>
    </citation>
    <scope>NUCLEOTIDE SEQUENCE [LARGE SCALE GENOMIC DNA]</scope>
    <source>
        <strain evidence="4 5">NSP M-1</strain>
    </source>
</reference>
<dbReference type="InterPro" id="IPR050595">
    <property type="entry name" value="Bact_response_regulator"/>
</dbReference>
<feature type="modified residue" description="4-aspartylphosphate" evidence="2">
    <location>
        <position position="58"/>
    </location>
</feature>
<dbReference type="EMBL" id="CP011801">
    <property type="protein sequence ID" value="ALA59105.1"/>
    <property type="molecule type" value="Genomic_DNA"/>
</dbReference>
<dbReference type="KEGG" id="nmv:NITMOv2_2694"/>
<evidence type="ECO:0000259" key="3">
    <source>
        <dbReference type="PROSITE" id="PS50110"/>
    </source>
</evidence>
<protein>
    <recommendedName>
        <fullName evidence="3">Response regulatory domain-containing protein</fullName>
    </recommendedName>
</protein>
<name>A0A0K2GDS0_NITMO</name>
<dbReference type="SUPFAM" id="SSF52172">
    <property type="entry name" value="CheY-like"/>
    <property type="match status" value="1"/>
</dbReference>
<dbReference type="InterPro" id="IPR001789">
    <property type="entry name" value="Sig_transdc_resp-reg_receiver"/>
</dbReference>
<organism evidence="4 5">
    <name type="scientific">Nitrospira moscoviensis</name>
    <dbReference type="NCBI Taxonomy" id="42253"/>
    <lineage>
        <taxon>Bacteria</taxon>
        <taxon>Pseudomonadati</taxon>
        <taxon>Nitrospirota</taxon>
        <taxon>Nitrospiria</taxon>
        <taxon>Nitrospirales</taxon>
        <taxon>Nitrospiraceae</taxon>
        <taxon>Nitrospira</taxon>
    </lineage>
</organism>
<keyword evidence="5" id="KW-1185">Reference proteome</keyword>
<feature type="domain" description="Response regulatory" evidence="3">
    <location>
        <begin position="7"/>
        <end position="125"/>
    </location>
</feature>
<evidence type="ECO:0000256" key="2">
    <source>
        <dbReference type="PROSITE-ProRule" id="PRU00169"/>
    </source>
</evidence>
<proteinExistence type="predicted"/>
<dbReference type="STRING" id="42253.NITMOv2_2694"/>